<feature type="domain" description="Ubiquitin-like protease family profile" evidence="5">
    <location>
        <begin position="759"/>
        <end position="945"/>
    </location>
</feature>
<reference evidence="6" key="1">
    <citation type="submission" date="2023-02" db="EMBL/GenBank/DDBJ databases">
        <title>Genome of toxic invasive species Heracleum sosnowskyi carries increased number of genes despite the absence of recent whole-genome duplications.</title>
        <authorList>
            <person name="Schelkunov M."/>
            <person name="Shtratnikova V."/>
            <person name="Makarenko M."/>
            <person name="Klepikova A."/>
            <person name="Omelchenko D."/>
            <person name="Novikova G."/>
            <person name="Obukhova E."/>
            <person name="Bogdanov V."/>
            <person name="Penin A."/>
            <person name="Logacheva M."/>
        </authorList>
    </citation>
    <scope>NUCLEOTIDE SEQUENCE</scope>
    <source>
        <strain evidence="6">Hsosn_3</strain>
        <tissue evidence="6">Leaf</tissue>
    </source>
</reference>
<protein>
    <recommendedName>
        <fullName evidence="5">Ubiquitin-like protease family profile domain-containing protein</fullName>
    </recommendedName>
</protein>
<keyword evidence="7" id="KW-1185">Reference proteome</keyword>
<dbReference type="AlphaFoldDB" id="A0AAD8I451"/>
<comment type="similarity">
    <text evidence="1">Belongs to the peptidase C48 family.</text>
</comment>
<evidence type="ECO:0000313" key="7">
    <source>
        <dbReference type="Proteomes" id="UP001237642"/>
    </source>
</evidence>
<keyword evidence="2" id="KW-0645">Protease</keyword>
<dbReference type="InterPro" id="IPR003653">
    <property type="entry name" value="Peptidase_C48_C"/>
</dbReference>
<organism evidence="6 7">
    <name type="scientific">Heracleum sosnowskyi</name>
    <dbReference type="NCBI Taxonomy" id="360622"/>
    <lineage>
        <taxon>Eukaryota</taxon>
        <taxon>Viridiplantae</taxon>
        <taxon>Streptophyta</taxon>
        <taxon>Embryophyta</taxon>
        <taxon>Tracheophyta</taxon>
        <taxon>Spermatophyta</taxon>
        <taxon>Magnoliopsida</taxon>
        <taxon>eudicotyledons</taxon>
        <taxon>Gunneridae</taxon>
        <taxon>Pentapetalae</taxon>
        <taxon>asterids</taxon>
        <taxon>campanulids</taxon>
        <taxon>Apiales</taxon>
        <taxon>Apiaceae</taxon>
        <taxon>Apioideae</taxon>
        <taxon>apioid superclade</taxon>
        <taxon>Tordylieae</taxon>
        <taxon>Tordyliinae</taxon>
        <taxon>Heracleum</taxon>
    </lineage>
</organism>
<dbReference type="Gene3D" id="3.40.395.10">
    <property type="entry name" value="Adenoviral Proteinase, Chain A"/>
    <property type="match status" value="1"/>
</dbReference>
<dbReference type="InterPro" id="IPR038765">
    <property type="entry name" value="Papain-like_cys_pep_sf"/>
</dbReference>
<dbReference type="SUPFAM" id="SSF54001">
    <property type="entry name" value="Cysteine proteinases"/>
    <property type="match status" value="1"/>
</dbReference>
<evidence type="ECO:0000256" key="2">
    <source>
        <dbReference type="ARBA" id="ARBA00022670"/>
    </source>
</evidence>
<comment type="caution">
    <text evidence="6">The sequence shown here is derived from an EMBL/GenBank/DDBJ whole genome shotgun (WGS) entry which is preliminary data.</text>
</comment>
<dbReference type="EMBL" id="JAUIZM010000006">
    <property type="protein sequence ID" value="KAK1378787.1"/>
    <property type="molecule type" value="Genomic_DNA"/>
</dbReference>
<feature type="compositionally biased region" description="Basic and acidic residues" evidence="4">
    <location>
        <begin position="65"/>
        <end position="83"/>
    </location>
</feature>
<dbReference type="GO" id="GO:0008234">
    <property type="term" value="F:cysteine-type peptidase activity"/>
    <property type="evidence" value="ECO:0007669"/>
    <property type="project" value="InterPro"/>
</dbReference>
<evidence type="ECO:0000313" key="6">
    <source>
        <dbReference type="EMBL" id="KAK1378787.1"/>
    </source>
</evidence>
<evidence type="ECO:0000256" key="4">
    <source>
        <dbReference type="SAM" id="MobiDB-lite"/>
    </source>
</evidence>
<evidence type="ECO:0000256" key="1">
    <source>
        <dbReference type="ARBA" id="ARBA00005234"/>
    </source>
</evidence>
<sequence length="1048" mass="122909">MRTDEEIQQEYEQTNTSPSMNTRSIKEIERRIKRKSRRPPQSPCKVDTVNRGSENWFGEEAETTENIRTEEQAERNADRDRTENVPNEQEAVDKMKKVKFCRKRFNTKNDEEPKKKRHIYKRKTNVDEEAKNLTEIHKKAVIRNSPRLFSEMVFYLTDEQKTWVISSGFEALLKFDLEMIPSKLSSKIVQAFDHTSVSIAIENGRIYINEEDVFSVIGLPHGGKPIELKDTEVTSRRGQEWLAQFPDKQITVARVIERVRAEPKVTEMFKINFLIVLSNVLIGTPTHSYVDKQLVKFEDLDRCVSYNWAKFLIEYLVIGKESWNRKASEFFRGSQIFLTLFYVDRVMHKGITFVDRKYPSFGGWTEEKLKERQAIEVLTGEFGKGKILVPLKEYFSQDSQSQKSTSPNKNTNDEDFYGKEHAANEWNDWPQNNNFDNDDLHGREHEWTDCQQNNLENDYDDWCQHTEETDIGNDGGQWDQHIQTNDDDQWRKWPNIQKDDNSNVEQHGADADYDQRFAENEYIDNDNVEDTNYEEDSEKDPVDVLRLRATEIINAKIQFEKDLEEVMKREPDNVELLLIQDVINEVFYAKNGSKNGNGNSNVQVQQDIRDPEHQNMPDPVDDFELDPTVLEQLEIIEYLNSEQGIKDMNEMLPVQRRSSDLFVPSFSLGPEIEIISEICKDINNEHEAVVEDDGFVTPKPLVRGKSTRHIKLGQYAKSPYIERVIDINGKYIPEDIMMWRYMALQNRDNMEEVFAWKGVKCIREHIQTMKNCTKLYYSVIDTWSTILNDKENYKADESPMRLFCTIGGLKWSLDPQKKVADTYEIFFSNMNDMISKYPSKELKDMDMVFFPIHAHEHFYLICYNLKNLAYEVIDNVKHGEDAKIFYGRIPTILHSHFCKYLQWNGFENLSKTVRKLKPTFLRMPWQTQGNSLDCGIFLMRHMETYKGDVRNWETNFRNEGCGQFKQLLKLRAKYNNAIMSSDINEKKDEIVNEAKLLFKEDAQETLLKVGCTKVRSSETRNKEEGKYAKKKKNVTFAANLTNRLEQAK</sequence>
<keyword evidence="3" id="KW-0378">Hydrolase</keyword>
<dbReference type="PROSITE" id="PS50600">
    <property type="entry name" value="ULP_PROTEASE"/>
    <property type="match status" value="1"/>
</dbReference>
<feature type="region of interest" description="Disordered" evidence="4">
    <location>
        <begin position="1"/>
        <end position="90"/>
    </location>
</feature>
<reference evidence="6" key="2">
    <citation type="submission" date="2023-05" db="EMBL/GenBank/DDBJ databases">
        <authorList>
            <person name="Schelkunov M.I."/>
        </authorList>
    </citation>
    <scope>NUCLEOTIDE SEQUENCE</scope>
    <source>
        <strain evidence="6">Hsosn_3</strain>
        <tissue evidence="6">Leaf</tissue>
    </source>
</reference>
<gene>
    <name evidence="6" type="ORF">POM88_025531</name>
</gene>
<evidence type="ECO:0000256" key="3">
    <source>
        <dbReference type="ARBA" id="ARBA00022801"/>
    </source>
</evidence>
<name>A0AAD8I451_9APIA</name>
<dbReference type="GO" id="GO:0006508">
    <property type="term" value="P:proteolysis"/>
    <property type="evidence" value="ECO:0007669"/>
    <property type="project" value="UniProtKB-KW"/>
</dbReference>
<accession>A0AAD8I451</accession>
<dbReference type="Proteomes" id="UP001237642">
    <property type="component" value="Unassembled WGS sequence"/>
</dbReference>
<evidence type="ECO:0000259" key="5">
    <source>
        <dbReference type="PROSITE" id="PS50600"/>
    </source>
</evidence>
<dbReference type="Pfam" id="PF02902">
    <property type="entry name" value="Peptidase_C48"/>
    <property type="match status" value="1"/>
</dbReference>
<proteinExistence type="inferred from homology"/>
<feature type="compositionally biased region" description="Polar residues" evidence="4">
    <location>
        <begin position="10"/>
        <end position="22"/>
    </location>
</feature>
<dbReference type="PANTHER" id="PTHR34835">
    <property type="entry name" value="OS07G0283600 PROTEIN-RELATED"/>
    <property type="match status" value="1"/>
</dbReference>